<dbReference type="CDD" id="cd11059">
    <property type="entry name" value="CYP_fungal"/>
    <property type="match status" value="1"/>
</dbReference>
<evidence type="ECO:0000313" key="7">
    <source>
        <dbReference type="EMBL" id="KAK8017423.1"/>
    </source>
</evidence>
<organism evidence="7 8">
    <name type="scientific">Apiospora rasikravindrae</name>
    <dbReference type="NCBI Taxonomy" id="990691"/>
    <lineage>
        <taxon>Eukaryota</taxon>
        <taxon>Fungi</taxon>
        <taxon>Dikarya</taxon>
        <taxon>Ascomycota</taxon>
        <taxon>Pezizomycotina</taxon>
        <taxon>Sordariomycetes</taxon>
        <taxon>Xylariomycetidae</taxon>
        <taxon>Amphisphaeriales</taxon>
        <taxon>Apiosporaceae</taxon>
        <taxon>Apiospora</taxon>
    </lineage>
</organism>
<keyword evidence="3 5" id="KW-0479">Metal-binding</keyword>
<name>A0ABR1RR79_9PEZI</name>
<evidence type="ECO:0000256" key="1">
    <source>
        <dbReference type="ARBA" id="ARBA00001971"/>
    </source>
</evidence>
<dbReference type="PRINTS" id="PR00385">
    <property type="entry name" value="P450"/>
</dbReference>
<evidence type="ECO:0000256" key="2">
    <source>
        <dbReference type="ARBA" id="ARBA00022617"/>
    </source>
</evidence>
<dbReference type="SUPFAM" id="SSF48264">
    <property type="entry name" value="Cytochrome P450"/>
    <property type="match status" value="1"/>
</dbReference>
<keyword evidence="5" id="KW-0503">Monooxygenase</keyword>
<keyword evidence="4 5" id="KW-0408">Iron</keyword>
<dbReference type="InterPro" id="IPR017972">
    <property type="entry name" value="Cyt_P450_CS"/>
</dbReference>
<feature type="transmembrane region" description="Helical" evidence="6">
    <location>
        <begin position="6"/>
        <end position="29"/>
    </location>
</feature>
<dbReference type="Pfam" id="PF00067">
    <property type="entry name" value="p450"/>
    <property type="match status" value="1"/>
</dbReference>
<dbReference type="InterPro" id="IPR036396">
    <property type="entry name" value="Cyt_P450_sf"/>
</dbReference>
<dbReference type="Proteomes" id="UP001444661">
    <property type="component" value="Unassembled WGS sequence"/>
</dbReference>
<dbReference type="InterPro" id="IPR050121">
    <property type="entry name" value="Cytochrome_P450_monoxygenase"/>
</dbReference>
<dbReference type="InterPro" id="IPR002401">
    <property type="entry name" value="Cyt_P450_E_grp-I"/>
</dbReference>
<evidence type="ECO:0000256" key="4">
    <source>
        <dbReference type="ARBA" id="ARBA00023004"/>
    </source>
</evidence>
<sequence length="540" mass="60636">MAPIPITEVSLVALAILLIYSLVLDPLLFSPLSKIPGPKSYALTKWRLAFEDWKGTRTRTIDQLHQRYGPVVRTGPSEVSFNSLGGLRAIYGPGSPYDRTDFYRMFDVYGRQNLFTFHSAAAHSRRKRLVSHAYSKTVVVRGPVAALVESKVAKYMNLLAAEPDGVSDVFKTLHYYSLDSITAFLYSRHGSTSAVEGSEAHRALIGDILDPARRRLSWFAVHWPGLTKWLYTRTGRLESMVKPLLPMRKPATYTGIRKFALEAYRRFESDMKKGLVDNSQTESILKRLSSAQGTGNDQEGLDDLDIASECADHLLAGIDTTSDTLMFLVWALSRPQNQRFQDRLRDEVRSIPETSLRTTEVPSVEASGRCAYLGAVIKETLRLYSPLPAYEPRSVAVHSAIDGFAIPANTTVGSSPFSLHRNPDVFKDPLVWDPERWLSTEKEDPERLAEMNRWFWAFSSGGRMCIGLHLAMAEMTTLAAAIYRKYRTSLVPDFEDVAPGITSRFEVFSDDRFSKLATKLLQGFSVKISFVTIIKLTRSI</sequence>
<keyword evidence="6" id="KW-1133">Transmembrane helix</keyword>
<dbReference type="PANTHER" id="PTHR24305">
    <property type="entry name" value="CYTOCHROME P450"/>
    <property type="match status" value="1"/>
</dbReference>
<dbReference type="PROSITE" id="PS00086">
    <property type="entry name" value="CYTOCHROME_P450"/>
    <property type="match status" value="1"/>
</dbReference>
<accession>A0ABR1RR79</accession>
<gene>
    <name evidence="7" type="ORF">PG993_013749</name>
</gene>
<dbReference type="InterPro" id="IPR001128">
    <property type="entry name" value="Cyt_P450"/>
</dbReference>
<dbReference type="Gene3D" id="1.10.630.10">
    <property type="entry name" value="Cytochrome P450"/>
    <property type="match status" value="1"/>
</dbReference>
<protein>
    <recommendedName>
        <fullName evidence="9">P450 monooxygenase</fullName>
    </recommendedName>
</protein>
<dbReference type="PANTHER" id="PTHR24305:SF164">
    <property type="entry name" value="P450, PUTATIVE (EUROFUNG)-RELATED"/>
    <property type="match status" value="1"/>
</dbReference>
<comment type="cofactor">
    <cofactor evidence="1">
        <name>heme</name>
        <dbReference type="ChEBI" id="CHEBI:30413"/>
    </cofactor>
</comment>
<keyword evidence="5" id="KW-0560">Oxidoreductase</keyword>
<comment type="similarity">
    <text evidence="5">Belongs to the cytochrome P450 family.</text>
</comment>
<dbReference type="EMBL" id="JAQQWK010000013">
    <property type="protein sequence ID" value="KAK8017423.1"/>
    <property type="molecule type" value="Genomic_DNA"/>
</dbReference>
<proteinExistence type="inferred from homology"/>
<keyword evidence="6" id="KW-0812">Transmembrane</keyword>
<evidence type="ECO:0000256" key="6">
    <source>
        <dbReference type="SAM" id="Phobius"/>
    </source>
</evidence>
<comment type="caution">
    <text evidence="7">The sequence shown here is derived from an EMBL/GenBank/DDBJ whole genome shotgun (WGS) entry which is preliminary data.</text>
</comment>
<evidence type="ECO:0000313" key="8">
    <source>
        <dbReference type="Proteomes" id="UP001444661"/>
    </source>
</evidence>
<keyword evidence="6" id="KW-0472">Membrane</keyword>
<dbReference type="PRINTS" id="PR00463">
    <property type="entry name" value="EP450I"/>
</dbReference>
<evidence type="ECO:0008006" key="9">
    <source>
        <dbReference type="Google" id="ProtNLM"/>
    </source>
</evidence>
<evidence type="ECO:0000256" key="5">
    <source>
        <dbReference type="RuleBase" id="RU000461"/>
    </source>
</evidence>
<keyword evidence="2 5" id="KW-0349">Heme</keyword>
<keyword evidence="8" id="KW-1185">Reference proteome</keyword>
<evidence type="ECO:0000256" key="3">
    <source>
        <dbReference type="ARBA" id="ARBA00022723"/>
    </source>
</evidence>
<reference evidence="7 8" key="1">
    <citation type="submission" date="2023-01" db="EMBL/GenBank/DDBJ databases">
        <title>Analysis of 21 Apiospora genomes using comparative genomics revels a genus with tremendous synthesis potential of carbohydrate active enzymes and secondary metabolites.</title>
        <authorList>
            <person name="Sorensen T."/>
        </authorList>
    </citation>
    <scope>NUCLEOTIDE SEQUENCE [LARGE SCALE GENOMIC DNA]</scope>
    <source>
        <strain evidence="7 8">CBS 33761</strain>
    </source>
</reference>